<dbReference type="AlphaFoldDB" id="G9QJB9"/>
<accession>G9QJB9</accession>
<evidence type="ECO:0000313" key="2">
    <source>
        <dbReference type="Proteomes" id="UP000011747"/>
    </source>
</evidence>
<dbReference type="PATRIC" id="fig|665952.3.peg.1077"/>
<gene>
    <name evidence="1" type="ORF">HMPREF1015_02567</name>
</gene>
<name>G9QJB9_9BACI</name>
<dbReference type="EMBL" id="ACWF01000055">
    <property type="protein sequence ID" value="EHL78747.1"/>
    <property type="molecule type" value="Genomic_DNA"/>
</dbReference>
<keyword evidence="2" id="KW-1185">Reference proteome</keyword>
<organism evidence="1 2">
    <name type="scientific">Bacillus smithii 7_3_47FAA</name>
    <dbReference type="NCBI Taxonomy" id="665952"/>
    <lineage>
        <taxon>Bacteria</taxon>
        <taxon>Bacillati</taxon>
        <taxon>Bacillota</taxon>
        <taxon>Bacilli</taxon>
        <taxon>Bacillales</taxon>
        <taxon>Bacillaceae</taxon>
        <taxon>Bacillus</taxon>
    </lineage>
</organism>
<evidence type="ECO:0000313" key="1">
    <source>
        <dbReference type="EMBL" id="EHL78747.1"/>
    </source>
</evidence>
<dbReference type="HOGENOM" id="CLU_2630848_0_0_9"/>
<protein>
    <submittedName>
        <fullName evidence="1">Uncharacterized protein</fullName>
    </submittedName>
</protein>
<reference evidence="1 2" key="1">
    <citation type="submission" date="2011-09" db="EMBL/GenBank/DDBJ databases">
        <title>The Genome Sequence of Bacillus smithii 7_3_47FAA.</title>
        <authorList>
            <consortium name="The Broad Institute Genome Sequencing Platform"/>
            <person name="Earl A."/>
            <person name="Ward D."/>
            <person name="Feldgarden M."/>
            <person name="Gevers D."/>
            <person name="Daigneault M."/>
            <person name="Strauss J."/>
            <person name="Allen-Vercoe E."/>
            <person name="Young S.K."/>
            <person name="Zeng Q."/>
            <person name="Gargeya S."/>
            <person name="Fitzgerald M."/>
            <person name="Haas B."/>
            <person name="Abouelleil A."/>
            <person name="Alvarado L."/>
            <person name="Arachchi H.M."/>
            <person name="Berlin A."/>
            <person name="Brown A."/>
            <person name="Chapman S.B."/>
            <person name="Chen Z."/>
            <person name="Dunbar C."/>
            <person name="Freedman E."/>
            <person name="Gearin G."/>
            <person name="Goldberg J."/>
            <person name="Griggs A."/>
            <person name="Gujja S."/>
            <person name="Heiman D."/>
            <person name="Howarth C."/>
            <person name="Larson L."/>
            <person name="Lui A."/>
            <person name="MacDonald P.J.P."/>
            <person name="Montmayeur A."/>
            <person name="Murphy C."/>
            <person name="Neiman D."/>
            <person name="Pearson M."/>
            <person name="Priest M."/>
            <person name="Roberts A."/>
            <person name="Saif S."/>
            <person name="Shea T."/>
            <person name="Shenoy N."/>
            <person name="Sisk P."/>
            <person name="Stolte C."/>
            <person name="Sykes S."/>
            <person name="Wortman J."/>
            <person name="Nusbaum C."/>
            <person name="Birren B."/>
        </authorList>
    </citation>
    <scope>NUCLEOTIDE SEQUENCE [LARGE SCALE GENOMIC DNA]</scope>
    <source>
        <strain evidence="1 2">7_3_47FAA</strain>
    </source>
</reference>
<comment type="caution">
    <text evidence="1">The sequence shown here is derived from an EMBL/GenBank/DDBJ whole genome shotgun (WGS) entry which is preliminary data.</text>
</comment>
<proteinExistence type="predicted"/>
<sequence>MKGRKVHASVKDEQLIQKRRNEMIRGTVLFLKKSFIAQLLKKWQVNLTSLRKKSPTSKRESAEAPVKVGDEFRLGVA</sequence>
<dbReference type="Proteomes" id="UP000011747">
    <property type="component" value="Unassembled WGS sequence"/>
</dbReference>